<feature type="transmembrane region" description="Helical" evidence="1">
    <location>
        <begin position="23"/>
        <end position="43"/>
    </location>
</feature>
<name>A0ABV7IPL4_9SPHN</name>
<organism evidence="2 3">
    <name type="scientific">Novosphingobium bradum</name>
    <dbReference type="NCBI Taxonomy" id="1737444"/>
    <lineage>
        <taxon>Bacteria</taxon>
        <taxon>Pseudomonadati</taxon>
        <taxon>Pseudomonadota</taxon>
        <taxon>Alphaproteobacteria</taxon>
        <taxon>Sphingomonadales</taxon>
        <taxon>Sphingomonadaceae</taxon>
        <taxon>Novosphingobium</taxon>
    </lineage>
</organism>
<keyword evidence="3" id="KW-1185">Reference proteome</keyword>
<accession>A0ABV7IPL4</accession>
<protein>
    <submittedName>
        <fullName evidence="2">DUF805 domain-containing protein</fullName>
    </submittedName>
</protein>
<evidence type="ECO:0000256" key="1">
    <source>
        <dbReference type="SAM" id="Phobius"/>
    </source>
</evidence>
<gene>
    <name evidence="2" type="ORF">ACFOD9_06580</name>
</gene>
<keyword evidence="1" id="KW-0812">Transmembrane</keyword>
<dbReference type="RefSeq" id="WP_379509293.1">
    <property type="nucleotide sequence ID" value="NZ_JBHRTQ010000007.1"/>
</dbReference>
<dbReference type="Pfam" id="PF05656">
    <property type="entry name" value="DUF805"/>
    <property type="match status" value="1"/>
</dbReference>
<dbReference type="Proteomes" id="UP001595604">
    <property type="component" value="Unassembled WGS sequence"/>
</dbReference>
<feature type="transmembrane region" description="Helical" evidence="1">
    <location>
        <begin position="63"/>
        <end position="86"/>
    </location>
</feature>
<dbReference type="EMBL" id="JBHRTQ010000007">
    <property type="protein sequence ID" value="MFC3173912.1"/>
    <property type="molecule type" value="Genomic_DNA"/>
</dbReference>
<evidence type="ECO:0000313" key="2">
    <source>
        <dbReference type="EMBL" id="MFC3173912.1"/>
    </source>
</evidence>
<keyword evidence="1" id="KW-0472">Membrane</keyword>
<dbReference type="PANTHER" id="PTHR34980:SF2">
    <property type="entry name" value="INNER MEMBRANE PROTEIN YHAH-RELATED"/>
    <property type="match status" value="1"/>
</dbReference>
<evidence type="ECO:0000313" key="3">
    <source>
        <dbReference type="Proteomes" id="UP001595604"/>
    </source>
</evidence>
<comment type="caution">
    <text evidence="2">The sequence shown here is derived from an EMBL/GenBank/DDBJ whole genome shotgun (WGS) entry which is preliminary data.</text>
</comment>
<feature type="transmembrane region" description="Helical" evidence="1">
    <location>
        <begin position="98"/>
        <end position="124"/>
    </location>
</feature>
<dbReference type="PANTHER" id="PTHR34980">
    <property type="entry name" value="INNER MEMBRANE PROTEIN-RELATED-RELATED"/>
    <property type="match status" value="1"/>
</dbReference>
<proteinExistence type="predicted"/>
<reference evidence="3" key="1">
    <citation type="journal article" date="2019" name="Int. J. Syst. Evol. Microbiol.">
        <title>The Global Catalogue of Microorganisms (GCM) 10K type strain sequencing project: providing services to taxonomists for standard genome sequencing and annotation.</title>
        <authorList>
            <consortium name="The Broad Institute Genomics Platform"/>
            <consortium name="The Broad Institute Genome Sequencing Center for Infectious Disease"/>
            <person name="Wu L."/>
            <person name="Ma J."/>
        </authorList>
    </citation>
    <scope>NUCLEOTIDE SEQUENCE [LARGE SCALE GENOMIC DNA]</scope>
    <source>
        <strain evidence="3">KCTC 42984</strain>
    </source>
</reference>
<sequence>MDWMLMPLRRYAEFSGRSRRKEYWMFALLMAIIYTLAGVLMISSLWPMIAAGQAPTAESFTGGFLAGVVLLGLFTLAIFVPALALTVRRLHDRDLSGWWYLGVVILAQVPYLGPVVNLAFLVLMCLPGTPGPNRFSPDPKGAESYEAFA</sequence>
<keyword evidence="1" id="KW-1133">Transmembrane helix</keyword>
<dbReference type="InterPro" id="IPR008523">
    <property type="entry name" value="DUF805"/>
</dbReference>